<dbReference type="AlphaFoldDB" id="A0A2M7CI49"/>
<evidence type="ECO:0000313" key="2">
    <source>
        <dbReference type="Proteomes" id="UP000229966"/>
    </source>
</evidence>
<protein>
    <recommendedName>
        <fullName evidence="3">Transposase IS4-like domain-containing protein</fullName>
    </recommendedName>
</protein>
<accession>A0A2M7CI49</accession>
<evidence type="ECO:0000313" key="1">
    <source>
        <dbReference type="EMBL" id="PIV25311.1"/>
    </source>
</evidence>
<comment type="caution">
    <text evidence="1">The sequence shown here is derived from an EMBL/GenBank/DDBJ whole genome shotgun (WGS) entry which is preliminary data.</text>
</comment>
<sequence>GYFIESSKFGTFVANYSAGRAKKDKHDREKQLEKAKTKLKGKTATKATKFVKVTKKASYALNSNLIEKAELMEGIKGYYTNLDLNTIEPEMVISRYHDLWHVEKAFRMAKTDLMARPIYHFKKESIKAHLLVVFLSLCMGRALEITTNQSIARTIAMLWEVEDITLVDRKTSDSYTKRSATMTKELKLLLAKLKSAY</sequence>
<proteinExistence type="predicted"/>
<reference evidence="2" key="1">
    <citation type="submission" date="2017-09" db="EMBL/GenBank/DDBJ databases">
        <title>Depth-based differentiation of microbial function through sediment-hosted aquifers and enrichment of novel symbionts in the deep terrestrial subsurface.</title>
        <authorList>
            <person name="Probst A.J."/>
            <person name="Ladd B."/>
            <person name="Jarett J.K."/>
            <person name="Geller-Mcgrath D.E."/>
            <person name="Sieber C.M.K."/>
            <person name="Emerson J.B."/>
            <person name="Anantharaman K."/>
            <person name="Thomas B.C."/>
            <person name="Malmstrom R."/>
            <person name="Stieglmeier M."/>
            <person name="Klingl A."/>
            <person name="Woyke T."/>
            <person name="Ryan C.M."/>
            <person name="Banfield J.F."/>
        </authorList>
    </citation>
    <scope>NUCLEOTIDE SEQUENCE [LARGE SCALE GENOMIC DNA]</scope>
</reference>
<gene>
    <name evidence="1" type="ORF">COS38_02310</name>
</gene>
<name>A0A2M7CI49_9BACT</name>
<organism evidence="1 2">
    <name type="scientific">Candidatus Berkelbacteria bacterium CG03_land_8_20_14_0_80_40_36</name>
    <dbReference type="NCBI Taxonomy" id="1974509"/>
    <lineage>
        <taxon>Bacteria</taxon>
        <taxon>Candidatus Berkelbacteria</taxon>
    </lineage>
</organism>
<evidence type="ECO:0008006" key="3">
    <source>
        <dbReference type="Google" id="ProtNLM"/>
    </source>
</evidence>
<dbReference type="InterPro" id="IPR012337">
    <property type="entry name" value="RNaseH-like_sf"/>
</dbReference>
<dbReference type="SUPFAM" id="SSF53098">
    <property type="entry name" value="Ribonuclease H-like"/>
    <property type="match status" value="1"/>
</dbReference>
<dbReference type="EMBL" id="PEUM01000063">
    <property type="protein sequence ID" value="PIV25311.1"/>
    <property type="molecule type" value="Genomic_DNA"/>
</dbReference>
<dbReference type="Proteomes" id="UP000229966">
    <property type="component" value="Unassembled WGS sequence"/>
</dbReference>
<feature type="non-terminal residue" evidence="1">
    <location>
        <position position="1"/>
    </location>
</feature>